<accession>A0A158H654</accession>
<dbReference type="OrthoDB" id="1423687at2"/>
<evidence type="ECO:0000313" key="2">
    <source>
        <dbReference type="Proteomes" id="UP000054683"/>
    </source>
</evidence>
<evidence type="ECO:0000313" key="1">
    <source>
        <dbReference type="EMBL" id="SAL39637.1"/>
    </source>
</evidence>
<organism evidence="1 2">
    <name type="scientific">Caballeronia udeis</name>
    <dbReference type="NCBI Taxonomy" id="1232866"/>
    <lineage>
        <taxon>Bacteria</taxon>
        <taxon>Pseudomonadati</taxon>
        <taxon>Pseudomonadota</taxon>
        <taxon>Betaproteobacteria</taxon>
        <taxon>Burkholderiales</taxon>
        <taxon>Burkholderiaceae</taxon>
        <taxon>Caballeronia</taxon>
    </lineage>
</organism>
<reference evidence="1 2" key="1">
    <citation type="submission" date="2016-01" db="EMBL/GenBank/DDBJ databases">
        <authorList>
            <person name="Oliw E.H."/>
        </authorList>
    </citation>
    <scope>NUCLEOTIDE SEQUENCE [LARGE SCALE GENOMIC DNA]</scope>
    <source>
        <strain evidence="1">LMG 27134</strain>
    </source>
</reference>
<gene>
    <name evidence="1" type="ORF">AWB69_03968</name>
</gene>
<proteinExistence type="predicted"/>
<sequence>MPRLSLTDLVDVVSKAGSPKATKVKQIKNRQDYSPATDFYKPLREKLVSIHQADQSKSDLPTILDGITDLKKIKTYAILVEGYRKWWGTKKFGWFSPPTTIYSHAGLDVSVNPELGLSFNGVDHLIKLYLKDDEVNKAKMDLITSLMEHCLREKSKQGTIMSVLDVRGSKLYVLSTNATAQKAIIDAELAYVAALWPNV</sequence>
<dbReference type="RefSeq" id="WP_062087573.1">
    <property type="nucleotide sequence ID" value="NZ_FCOK02000025.1"/>
</dbReference>
<name>A0A158H654_9BURK</name>
<protein>
    <submittedName>
        <fullName evidence="1">Uncharacterized protein</fullName>
    </submittedName>
</protein>
<dbReference type="Proteomes" id="UP000054683">
    <property type="component" value="Unassembled WGS sequence"/>
</dbReference>
<dbReference type="EMBL" id="FCOK02000025">
    <property type="protein sequence ID" value="SAL39637.1"/>
    <property type="molecule type" value="Genomic_DNA"/>
</dbReference>
<dbReference type="AlphaFoldDB" id="A0A158H654"/>